<feature type="region of interest" description="Disordered" evidence="4">
    <location>
        <begin position="373"/>
        <end position="405"/>
    </location>
</feature>
<feature type="compositionally biased region" description="Basic residues" evidence="4">
    <location>
        <begin position="121"/>
        <end position="133"/>
    </location>
</feature>
<organism evidence="5 6">
    <name type="scientific">Periplaneta americana</name>
    <name type="common">American cockroach</name>
    <name type="synonym">Blatta americana</name>
    <dbReference type="NCBI Taxonomy" id="6978"/>
    <lineage>
        <taxon>Eukaryota</taxon>
        <taxon>Metazoa</taxon>
        <taxon>Ecdysozoa</taxon>
        <taxon>Arthropoda</taxon>
        <taxon>Hexapoda</taxon>
        <taxon>Insecta</taxon>
        <taxon>Pterygota</taxon>
        <taxon>Neoptera</taxon>
        <taxon>Polyneoptera</taxon>
        <taxon>Dictyoptera</taxon>
        <taxon>Blattodea</taxon>
        <taxon>Blattoidea</taxon>
        <taxon>Blattidae</taxon>
        <taxon>Blattinae</taxon>
        <taxon>Periplaneta</taxon>
    </lineage>
</organism>
<evidence type="ECO:0000256" key="2">
    <source>
        <dbReference type="PROSITE-ProRule" id="PRU00497"/>
    </source>
</evidence>
<dbReference type="PROSITE" id="PS00233">
    <property type="entry name" value="CHIT_BIND_RR_1"/>
    <property type="match status" value="1"/>
</dbReference>
<comment type="caution">
    <text evidence="5">The sequence shown here is derived from an EMBL/GenBank/DDBJ whole genome shotgun (WGS) entry which is preliminary data.</text>
</comment>
<evidence type="ECO:0000256" key="3">
    <source>
        <dbReference type="SAM" id="Coils"/>
    </source>
</evidence>
<feature type="compositionally biased region" description="Basic and acidic residues" evidence="4">
    <location>
        <begin position="149"/>
        <end position="176"/>
    </location>
</feature>
<feature type="compositionally biased region" description="Polar residues" evidence="4">
    <location>
        <begin position="506"/>
        <end position="526"/>
    </location>
</feature>
<feature type="compositionally biased region" description="Polar residues" evidence="4">
    <location>
        <begin position="723"/>
        <end position="735"/>
    </location>
</feature>
<feature type="compositionally biased region" description="Low complexity" evidence="4">
    <location>
        <begin position="708"/>
        <end position="722"/>
    </location>
</feature>
<name>A0ABQ8T7V8_PERAM</name>
<feature type="region of interest" description="Disordered" evidence="4">
    <location>
        <begin position="472"/>
        <end position="529"/>
    </location>
</feature>
<feature type="compositionally biased region" description="Polar residues" evidence="4">
    <location>
        <begin position="911"/>
        <end position="920"/>
    </location>
</feature>
<dbReference type="EMBL" id="JAJSOF020000015">
    <property type="protein sequence ID" value="KAJ4441780.1"/>
    <property type="molecule type" value="Genomic_DNA"/>
</dbReference>
<dbReference type="Proteomes" id="UP001148838">
    <property type="component" value="Unassembled WGS sequence"/>
</dbReference>
<proteinExistence type="predicted"/>
<evidence type="ECO:0000256" key="1">
    <source>
        <dbReference type="ARBA" id="ARBA00022460"/>
    </source>
</evidence>
<feature type="compositionally biased region" description="Polar residues" evidence="4">
    <location>
        <begin position="377"/>
        <end position="396"/>
    </location>
</feature>
<feature type="compositionally biased region" description="Polar residues" evidence="4">
    <location>
        <begin position="847"/>
        <end position="902"/>
    </location>
</feature>
<evidence type="ECO:0000313" key="6">
    <source>
        <dbReference type="Proteomes" id="UP001148838"/>
    </source>
</evidence>
<sequence>MSEGSEIVEQYDKDALYHLLCSTSTVLGAFSEEQFSEHRKRDIRRKKNKKAWNKAATTGNAQNRFSSCWIYPYDADVVREDEYTPTLPEAPSNPPAPSTSVSAPSSGSSRSFHDLLPTSTKARKTSARERPRKIACLLTSPENIAQMKKKQELKNEKINSKKGCRMDRKNVQRESEDMIEIDDSDDDDDDDDDNDDVVVEIDNEGSYDICKFCMLKYSDPKSVKKGEWIQCQRMGEWYYEDPPKYEFGYDVRDGKGGRQGHLETRDGVYALGMYYVNLPDGSGQSVRYFADDWGYHPLVTYSSSTKSGSTKTHFALGEKAVAALAKSKDASPSIPIAGPTASAVTSPVHKLPANTPQVDSNVADILKIRPIHVKASPKTSGSSGRKISASYQQTSRPKSKKVQEQVDVPSNYNIVDSTGSNAGSGNVEYEVVTPVHSTSHTSTGISTPSPATYITHEPSNYESGQGYQAIGTEGTGSSSYQLIEIGGDSSKGNSKDSESQAPVYLSSISDSANSEAGKSSEYSSDGNIKGTIRVSHKNNVFNFGDRIPSVSTSSVSNVEQAQNEIQKEEKEIIHVTPTPAPQRYSPLRPIIVAEIYPKDEEKQTTASIRPIVVSPTTAPETIHISHSPQSLSSVSFSSSDGGTSSVDSSHGTSDFSTQGALLQYTSGSGSNSQHLTSIGKNGHENQIVALEYSTPKPIVATYSEDAATSQYSSGSQSDSTSYIEQGSTYDTQPVTEKTEAPVIFSYSQGSSYSSSGEGETSSQAVVASNNGNSGHVSNTQQSPAPIFLFYQPQTSYSETSGASVSSSDGTKVSNAAVGFYPTTVPILISQSHELSSGSQESSHQQSVTTINNGNTGHVIDSQQSSPTTVYVTHSPHSTSFSVSDSAGKSQESNSVITTNVGTSGHVENKNIHSTTPSPVTISYSNSQDVSSRGYIVSSTPAPISLHSNSLPVAAALTSTAEILAPIQAGVSLGTVSHQKPFAVHTVNPVTKQPPQVTEEVDDIPQAKTVVEIQKSIAIDVNSLTSKPNDGTHKQNEVFATSAPLISYNQQIVESGKQVEQNSGQQQINTGNVLVYGYRQPLIGLHVQPQITHSPQLVETGQVLYDYNPQLFEAQKVTHSEYNTQQQLYGEVQQQSQYEQSQESFEVGKQQQQGHTEKQVDGQLYVTSGYQQQQVTEAEKEGEKYQYNQQLTGEAENNLQNHQQQIDVVKQQVTTAYNQQLTGGEHQVISPPLPEVTQVQAGYNQQLVQTENQVQKYEAPVKTNQDVKYQHHIQVIHHTGYQEPLQVSPQVTSQEPVQISQVISQKPIALNHQIQYLEPIKENHQQQEQNVNNEEVQSEYNQQIIYTPIRNQQNIQTNIQTSQSNSQIINKVQPTYNRNPAEVSKQEALKQIHAEYTEDSSEKDVSTQNLQDEKTLVPVVVPIEYTQLDAPVQNFEPLAPVNTEQRPTKVVEVEKQVPIEHTKFITVEKPVNIHHTKVVEKPVPVPHAVPFEVTKLVAVDRPVPYPQPIAVPHPVPVPYAVPHPIGVPVPHLVPYPHVVTVPYKELHPVYIRNGKPHKHESAIYHYQVQNFPPDTPLPAILKALQYQGGRYGVPVSVKPHQYNSWRTHQSGYLTPPPLKSSGRGTGLHHSKYLDNLRTLCIEYGFKPPLVPSLQIDEIPASAYGPPKKD</sequence>
<dbReference type="Pfam" id="PF00379">
    <property type="entry name" value="Chitin_bind_4"/>
    <property type="match status" value="1"/>
</dbReference>
<feature type="compositionally biased region" description="Low complexity" evidence="4">
    <location>
        <begin position="98"/>
        <end position="110"/>
    </location>
</feature>
<feature type="compositionally biased region" description="Low complexity" evidence="4">
    <location>
        <begin position="832"/>
        <end position="846"/>
    </location>
</feature>
<feature type="region of interest" description="Disordered" evidence="4">
    <location>
        <begin position="84"/>
        <end position="195"/>
    </location>
</feature>
<feature type="region of interest" description="Disordered" evidence="4">
    <location>
        <begin position="622"/>
        <end position="654"/>
    </location>
</feature>
<feature type="region of interest" description="Disordered" evidence="4">
    <location>
        <begin position="832"/>
        <end position="920"/>
    </location>
</feature>
<feature type="region of interest" description="Disordered" evidence="4">
    <location>
        <begin position="708"/>
        <end position="736"/>
    </location>
</feature>
<dbReference type="PANTHER" id="PTHR12236">
    <property type="entry name" value="STRUCTURAL CONTITUENT OF CUTICLE"/>
    <property type="match status" value="1"/>
</dbReference>
<evidence type="ECO:0000256" key="4">
    <source>
        <dbReference type="SAM" id="MobiDB-lite"/>
    </source>
</evidence>
<keyword evidence="1 2" id="KW-0193">Cuticle</keyword>
<accession>A0ABQ8T7V8</accession>
<gene>
    <name evidence="5" type="ORF">ANN_11638</name>
</gene>
<dbReference type="InterPro" id="IPR051217">
    <property type="entry name" value="Insect_Cuticle_Struc_Prot"/>
</dbReference>
<dbReference type="PROSITE" id="PS51155">
    <property type="entry name" value="CHIT_BIND_RR_2"/>
    <property type="match status" value="1"/>
</dbReference>
<feature type="coiled-coil region" evidence="3">
    <location>
        <begin position="1191"/>
        <end position="1218"/>
    </location>
</feature>
<dbReference type="InterPro" id="IPR031311">
    <property type="entry name" value="CHIT_BIND_RR_consensus"/>
</dbReference>
<feature type="compositionally biased region" description="Low complexity" evidence="4">
    <location>
        <begin position="625"/>
        <end position="654"/>
    </location>
</feature>
<keyword evidence="6" id="KW-1185">Reference proteome</keyword>
<feature type="compositionally biased region" description="Acidic residues" evidence="4">
    <location>
        <begin position="177"/>
        <end position="195"/>
    </location>
</feature>
<reference evidence="5 6" key="1">
    <citation type="journal article" date="2022" name="Allergy">
        <title>Genome assembly and annotation of Periplaneta americana reveal a comprehensive cockroach allergen profile.</title>
        <authorList>
            <person name="Wang L."/>
            <person name="Xiong Q."/>
            <person name="Saelim N."/>
            <person name="Wang L."/>
            <person name="Nong W."/>
            <person name="Wan A.T."/>
            <person name="Shi M."/>
            <person name="Liu X."/>
            <person name="Cao Q."/>
            <person name="Hui J.H.L."/>
            <person name="Sookrung N."/>
            <person name="Leung T.F."/>
            <person name="Tungtrongchitr A."/>
            <person name="Tsui S.K.W."/>
        </authorList>
    </citation>
    <scope>NUCLEOTIDE SEQUENCE [LARGE SCALE GENOMIC DNA]</scope>
    <source>
        <strain evidence="5">PWHHKU_190912</strain>
    </source>
</reference>
<keyword evidence="3" id="KW-0175">Coiled coil</keyword>
<dbReference type="InterPro" id="IPR000618">
    <property type="entry name" value="Insect_cuticle"/>
</dbReference>
<dbReference type="PANTHER" id="PTHR12236:SF79">
    <property type="entry name" value="CUTICULAR PROTEIN 50CB-RELATED"/>
    <property type="match status" value="1"/>
</dbReference>
<feature type="region of interest" description="Disordered" evidence="4">
    <location>
        <begin position="1139"/>
        <end position="1158"/>
    </location>
</feature>
<protein>
    <submittedName>
        <fullName evidence="5">Uncharacterized protein</fullName>
    </submittedName>
</protein>
<evidence type="ECO:0000313" key="5">
    <source>
        <dbReference type="EMBL" id="KAJ4441780.1"/>
    </source>
</evidence>